<dbReference type="RefSeq" id="WP_074945880.1">
    <property type="nucleotide sequence ID" value="NZ_FOZU01000010.1"/>
</dbReference>
<accession>A0A1I6T9R3</accession>
<protein>
    <recommendedName>
        <fullName evidence="2">TnsE C-terminal domain-containing protein</fullName>
    </recommendedName>
</protein>
<organism evidence="3 4">
    <name type="scientific">Acinetobacter bohemicus</name>
    <dbReference type="NCBI Taxonomy" id="1435036"/>
    <lineage>
        <taxon>Bacteria</taxon>
        <taxon>Pseudomonadati</taxon>
        <taxon>Pseudomonadota</taxon>
        <taxon>Gammaproteobacteria</taxon>
        <taxon>Moraxellales</taxon>
        <taxon>Moraxellaceae</taxon>
        <taxon>Acinetobacter</taxon>
    </lineage>
</organism>
<dbReference type="EMBL" id="FOZU01000010">
    <property type="protein sequence ID" value="SFS85910.1"/>
    <property type="molecule type" value="Genomic_DNA"/>
</dbReference>
<feature type="compositionally biased region" description="Basic and acidic residues" evidence="1">
    <location>
        <begin position="281"/>
        <end position="299"/>
    </location>
</feature>
<dbReference type="InterPro" id="IPR041419">
    <property type="entry name" value="TnsE_C"/>
</dbReference>
<feature type="region of interest" description="Disordered" evidence="1">
    <location>
        <begin position="281"/>
        <end position="300"/>
    </location>
</feature>
<evidence type="ECO:0000313" key="4">
    <source>
        <dbReference type="Proteomes" id="UP000182827"/>
    </source>
</evidence>
<evidence type="ECO:0000259" key="2">
    <source>
        <dbReference type="Pfam" id="PF18623"/>
    </source>
</evidence>
<feature type="domain" description="TnsE C-terminal" evidence="2">
    <location>
        <begin position="380"/>
        <end position="526"/>
    </location>
</feature>
<dbReference type="Pfam" id="PF18623">
    <property type="entry name" value="TnsE_C"/>
    <property type="match status" value="1"/>
</dbReference>
<keyword evidence="4" id="KW-1185">Reference proteome</keyword>
<sequence>MRNIPLECLPEATKYYSATQITHRGETRFDIKTTMYDPEENHFFPSKKPIESILLYHYKTPLSSVTPVPLINHKLTQIDLGMLNSTNAENPAINAHDNYRNRPCFSFPYSNTGEFNDGWTIQLPKLVIARDLFFSHPYLLRAALFSERYTTDVLVDRDDAEAFHIFVAPNRKITAKDLKDPVFLKKLALILLHPELNQSFLSIYEKTIRNQAQSKSYDFDMDAPTLKNIQLDVDGCIYPDNRIFRIERINSFGNLETGIHKPVQFHFVSKKGFGQAKDILDKNQDLKKQPNQDKSKLDTEADADIDQKIAQLRNIVGEIYTTEDLQISLNTSCAEINVQRRNINEKAHHEEQPFAGGEGEDAGTRPGFTIESETNFESSTYQDFSKMLKEIEKKGYKVKHIHNQSFIKFGSFRGHKLNNSQDRRFYVSLILDRNDNELFYLCEIDTSDGKKNISTLLLPSKVNTSKMFMSETLKSFKIAILSQSLSWPKDFINGIYNIESYMTINHLSKKDHALSNTYHADWAERILEKWKSMQDSL</sequence>
<evidence type="ECO:0000256" key="1">
    <source>
        <dbReference type="SAM" id="MobiDB-lite"/>
    </source>
</evidence>
<dbReference type="AlphaFoldDB" id="A0A1I6T9R3"/>
<dbReference type="Proteomes" id="UP000182827">
    <property type="component" value="Unassembled WGS sequence"/>
</dbReference>
<gene>
    <name evidence="3" type="ORF">SAMN05444586_101042</name>
</gene>
<reference evidence="4" key="1">
    <citation type="submission" date="2016-10" db="EMBL/GenBank/DDBJ databases">
        <authorList>
            <person name="Varghese N."/>
            <person name="Submissions S."/>
        </authorList>
    </citation>
    <scope>NUCLEOTIDE SEQUENCE [LARGE SCALE GENOMIC DNA]</scope>
    <source>
        <strain evidence="4">ANC 5076</strain>
    </source>
</reference>
<evidence type="ECO:0000313" key="3">
    <source>
        <dbReference type="EMBL" id="SFS85910.1"/>
    </source>
</evidence>
<name>A0A1I6T9R3_9GAMM</name>
<proteinExistence type="predicted"/>